<organism evidence="1 2">
    <name type="scientific">Pectobacterium odoriferum</name>
    <dbReference type="NCBI Taxonomy" id="78398"/>
    <lineage>
        <taxon>Bacteria</taxon>
        <taxon>Pseudomonadati</taxon>
        <taxon>Pseudomonadota</taxon>
        <taxon>Gammaproteobacteria</taxon>
        <taxon>Enterobacterales</taxon>
        <taxon>Pectobacteriaceae</taxon>
        <taxon>Pectobacterium</taxon>
    </lineage>
</organism>
<dbReference type="RefSeq" id="WP_044208895.1">
    <property type="nucleotide sequence ID" value="NZ_JQOF01000037.1"/>
</dbReference>
<reference evidence="1 2" key="1">
    <citation type="submission" date="2014-08" db="EMBL/GenBank/DDBJ databases">
        <title>Genome sequences of NCPPB Pectobacterium isolates.</title>
        <authorList>
            <person name="Glover R.H."/>
            <person name="Sapp M."/>
            <person name="Elphinstone J."/>
        </authorList>
    </citation>
    <scope>NUCLEOTIDE SEQUENCE [LARGE SCALE GENOMIC DNA]</scope>
    <source>
        <strain evidence="1 2">NCPPB3841</strain>
    </source>
</reference>
<name>A0ABR4VJ69_9GAMM</name>
<sequence>MNTDDFDEIENLQIRVGAIEYMVRMLAAAHGEQVIESIEKATLAEIEKWDKPGDKEKNIVAELMKQSLSLIKAK</sequence>
<dbReference type="EMBL" id="JQOF01000037">
    <property type="protein sequence ID" value="KGA39409.1"/>
    <property type="molecule type" value="Genomic_DNA"/>
</dbReference>
<keyword evidence="2" id="KW-1185">Reference proteome</keyword>
<dbReference type="Proteomes" id="UP000029447">
    <property type="component" value="Unassembled WGS sequence"/>
</dbReference>
<proteinExistence type="predicted"/>
<comment type="caution">
    <text evidence="1">The sequence shown here is derived from an EMBL/GenBank/DDBJ whole genome shotgun (WGS) entry which is preliminary data.</text>
</comment>
<accession>A0ABR4VJ69</accession>
<evidence type="ECO:0000313" key="2">
    <source>
        <dbReference type="Proteomes" id="UP000029447"/>
    </source>
</evidence>
<evidence type="ECO:0000313" key="1">
    <source>
        <dbReference type="EMBL" id="KGA39409.1"/>
    </source>
</evidence>
<protein>
    <submittedName>
        <fullName evidence="1">Uncharacterized protein</fullName>
    </submittedName>
</protein>
<gene>
    <name evidence="1" type="ORF">KU75_22920</name>
</gene>